<dbReference type="RefSeq" id="WP_170022393.1">
    <property type="nucleotide sequence ID" value="NZ_JABCSC020000003.1"/>
</dbReference>
<dbReference type="Proteomes" id="UP000778523">
    <property type="component" value="Unassembled WGS sequence"/>
</dbReference>
<gene>
    <name evidence="2" type="ORF">HJ583_013450</name>
</gene>
<dbReference type="EMBL" id="JABCSC020000003">
    <property type="protein sequence ID" value="NSL56040.1"/>
    <property type="molecule type" value="Genomic_DNA"/>
</dbReference>
<dbReference type="PANTHER" id="PTHR13355:SF11">
    <property type="entry name" value="GLUCOSAMINE 6-PHOSPHATE N-ACETYLTRANSFERASE"/>
    <property type="match status" value="1"/>
</dbReference>
<evidence type="ECO:0000259" key="1">
    <source>
        <dbReference type="PROSITE" id="PS51186"/>
    </source>
</evidence>
<comment type="caution">
    <text evidence="2">The sequence shown here is derived from an EMBL/GenBank/DDBJ whole genome shotgun (WGS) entry which is preliminary data.</text>
</comment>
<dbReference type="InterPro" id="IPR016181">
    <property type="entry name" value="Acyl_CoA_acyltransferase"/>
</dbReference>
<dbReference type="CDD" id="cd04301">
    <property type="entry name" value="NAT_SF"/>
    <property type="match status" value="1"/>
</dbReference>
<accession>A0ABX2IPI8</accession>
<dbReference type="SUPFAM" id="SSF55729">
    <property type="entry name" value="Acyl-CoA N-acyltransferases (Nat)"/>
    <property type="match status" value="1"/>
</dbReference>
<evidence type="ECO:0000313" key="2">
    <source>
        <dbReference type="EMBL" id="NSL56040.1"/>
    </source>
</evidence>
<protein>
    <submittedName>
        <fullName evidence="2">GNAT family N-acetyltransferase</fullName>
    </submittedName>
</protein>
<dbReference type="InterPro" id="IPR039143">
    <property type="entry name" value="GNPNAT1-like"/>
</dbReference>
<dbReference type="Pfam" id="PF00583">
    <property type="entry name" value="Acetyltransf_1"/>
    <property type="match status" value="1"/>
</dbReference>
<dbReference type="Gene3D" id="3.40.630.30">
    <property type="match status" value="1"/>
</dbReference>
<keyword evidence="3" id="KW-1185">Reference proteome</keyword>
<dbReference type="PROSITE" id="PS51186">
    <property type="entry name" value="GNAT"/>
    <property type="match status" value="1"/>
</dbReference>
<dbReference type="PANTHER" id="PTHR13355">
    <property type="entry name" value="GLUCOSAMINE 6-PHOSPHATE N-ACETYLTRANSFERASE"/>
    <property type="match status" value="1"/>
</dbReference>
<organism evidence="2 3">
    <name type="scientific">Uliginosibacterium aquaticum</name>
    <dbReference type="NCBI Taxonomy" id="2731212"/>
    <lineage>
        <taxon>Bacteria</taxon>
        <taxon>Pseudomonadati</taxon>
        <taxon>Pseudomonadota</taxon>
        <taxon>Betaproteobacteria</taxon>
        <taxon>Rhodocyclales</taxon>
        <taxon>Zoogloeaceae</taxon>
        <taxon>Uliginosibacterium</taxon>
    </lineage>
</organism>
<reference evidence="2 3" key="1">
    <citation type="submission" date="2020-06" db="EMBL/GenBank/DDBJ databases">
        <title>Draft genome of Uliginosibacterium sp. IMCC34675.</title>
        <authorList>
            <person name="Song J."/>
        </authorList>
    </citation>
    <scope>NUCLEOTIDE SEQUENCE [LARGE SCALE GENOMIC DNA]</scope>
    <source>
        <strain evidence="2 3">IMCC34675</strain>
    </source>
</reference>
<feature type="domain" description="N-acetyltransferase" evidence="1">
    <location>
        <begin position="4"/>
        <end position="156"/>
    </location>
</feature>
<evidence type="ECO:0000313" key="3">
    <source>
        <dbReference type="Proteomes" id="UP000778523"/>
    </source>
</evidence>
<sequence>MSPLILRELADHDLDALLGLYAELHPADAPLPARSEVEAIWQQMRATSGLQLLGGFVDEALVVSCTLVITPNLTRGGRPYALIENVVTTASQRRKGYAKALLEHAKALAWQARCYKVMLMTSRQDVATRAFYESAGFDAHTKQAYYAAAPTQHDLNPSFPPARK</sequence>
<dbReference type="InterPro" id="IPR000182">
    <property type="entry name" value="GNAT_dom"/>
</dbReference>
<proteinExistence type="predicted"/>
<name>A0ABX2IPI8_9RHOO</name>